<keyword evidence="4" id="KW-0378">Hydrolase</keyword>
<dbReference type="PRINTS" id="PR00792">
    <property type="entry name" value="PEPSIN"/>
</dbReference>
<protein>
    <submittedName>
        <fullName evidence="7">Aspartic peptidase domain-containing protein</fullName>
    </submittedName>
</protein>
<feature type="signal peptide" evidence="5">
    <location>
        <begin position="1"/>
        <end position="23"/>
    </location>
</feature>
<dbReference type="Pfam" id="PF00026">
    <property type="entry name" value="Asp"/>
    <property type="match status" value="1"/>
</dbReference>
<dbReference type="InterPro" id="IPR001969">
    <property type="entry name" value="Aspartic_peptidase_AS"/>
</dbReference>
<evidence type="ECO:0000256" key="5">
    <source>
        <dbReference type="SAM" id="SignalP"/>
    </source>
</evidence>
<dbReference type="PROSITE" id="PS00141">
    <property type="entry name" value="ASP_PROTEASE"/>
    <property type="match status" value="1"/>
</dbReference>
<dbReference type="CDD" id="cd05471">
    <property type="entry name" value="pepsin_like"/>
    <property type="match status" value="1"/>
</dbReference>
<evidence type="ECO:0000256" key="1">
    <source>
        <dbReference type="ARBA" id="ARBA00007447"/>
    </source>
</evidence>
<keyword evidence="8" id="KW-1185">Reference proteome</keyword>
<evidence type="ECO:0000313" key="7">
    <source>
        <dbReference type="EMBL" id="KAK3384872.1"/>
    </source>
</evidence>
<evidence type="ECO:0000256" key="3">
    <source>
        <dbReference type="PIRSR" id="PIRSR601461-1"/>
    </source>
</evidence>
<dbReference type="InterPro" id="IPR001461">
    <property type="entry name" value="Aspartic_peptidase_A1"/>
</dbReference>
<dbReference type="PANTHER" id="PTHR47966">
    <property type="entry name" value="BETA-SITE APP-CLEAVING ENZYME, ISOFORM A-RELATED"/>
    <property type="match status" value="1"/>
</dbReference>
<dbReference type="InterPro" id="IPR034164">
    <property type="entry name" value="Pepsin-like_dom"/>
</dbReference>
<dbReference type="GO" id="GO:0000324">
    <property type="term" value="C:fungal-type vacuole"/>
    <property type="evidence" value="ECO:0007669"/>
    <property type="project" value="TreeGrafter"/>
</dbReference>
<feature type="active site" evidence="3">
    <location>
        <position position="278"/>
    </location>
</feature>
<proteinExistence type="inferred from homology"/>
<reference evidence="7" key="2">
    <citation type="submission" date="2023-06" db="EMBL/GenBank/DDBJ databases">
        <authorList>
            <consortium name="Lawrence Berkeley National Laboratory"/>
            <person name="Haridas S."/>
            <person name="Hensen N."/>
            <person name="Bonometti L."/>
            <person name="Westerberg I."/>
            <person name="Brannstrom I.O."/>
            <person name="Guillou S."/>
            <person name="Cros-Aarteil S."/>
            <person name="Calhoun S."/>
            <person name="Kuo A."/>
            <person name="Mondo S."/>
            <person name="Pangilinan J."/>
            <person name="Riley R."/>
            <person name="LaButti K."/>
            <person name="Andreopoulos B."/>
            <person name="Lipzen A."/>
            <person name="Chen C."/>
            <person name="Yanf M."/>
            <person name="Daum C."/>
            <person name="Ng V."/>
            <person name="Clum A."/>
            <person name="Steindorff A."/>
            <person name="Ohm R."/>
            <person name="Martin F."/>
            <person name="Silar P."/>
            <person name="Natvig D."/>
            <person name="Lalanne C."/>
            <person name="Gautier V."/>
            <person name="Ament-velasquez S.L."/>
            <person name="Kruys A."/>
            <person name="Hutchinson M.I."/>
            <person name="Powell A.J."/>
            <person name="Barry K."/>
            <person name="Miller A.N."/>
            <person name="Grigoriev I.V."/>
            <person name="Debuchy R."/>
            <person name="Gladieux P."/>
            <person name="Thoren M.H."/>
            <person name="Johannesson H."/>
        </authorList>
    </citation>
    <scope>NUCLEOTIDE SEQUENCE</scope>
    <source>
        <strain evidence="7">CBS 232.78</strain>
    </source>
</reference>
<comment type="caution">
    <text evidence="7">The sequence shown here is derived from an EMBL/GenBank/DDBJ whole genome shotgun (WGS) entry which is preliminary data.</text>
</comment>
<dbReference type="PANTHER" id="PTHR47966:SF51">
    <property type="entry name" value="BETA-SITE APP-CLEAVING ENZYME, ISOFORM A-RELATED"/>
    <property type="match status" value="1"/>
</dbReference>
<evidence type="ECO:0000259" key="6">
    <source>
        <dbReference type="PROSITE" id="PS51767"/>
    </source>
</evidence>
<feature type="domain" description="Peptidase A1" evidence="6">
    <location>
        <begin position="54"/>
        <end position="403"/>
    </location>
</feature>
<organism evidence="7 8">
    <name type="scientific">Podospora didyma</name>
    <dbReference type="NCBI Taxonomy" id="330526"/>
    <lineage>
        <taxon>Eukaryota</taxon>
        <taxon>Fungi</taxon>
        <taxon>Dikarya</taxon>
        <taxon>Ascomycota</taxon>
        <taxon>Pezizomycotina</taxon>
        <taxon>Sordariomycetes</taxon>
        <taxon>Sordariomycetidae</taxon>
        <taxon>Sordariales</taxon>
        <taxon>Podosporaceae</taxon>
        <taxon>Podospora</taxon>
    </lineage>
</organism>
<keyword evidence="2 4" id="KW-0064">Aspartyl protease</keyword>
<keyword evidence="4" id="KW-0645">Protease</keyword>
<sequence length="414" mass="44738">MKLLSFGLRASLCFATALVQSDATSSGVETAGKNTQPLNLDLMSWRKGKTDLQWYATIAVGTPPQKFTVILDTGSSALLLPRRNCSTCKGHNLFDPSQSKTFSAQPGYRLEPAFGTGGDTIPLSNPQVARCTVASDTVSIAGLVSPNHQFLLCDEYEDALAGQPVDGILGLSPASTSSWDGQNSFETLYRHLINSNQLSRPEFAISYVPGKTRGSQITLGGSDPLKYRGDVITIPMNKQLSKLREGWVLDVQSVYVGSKLLKNSTSYRPAVPAVTLLDTGTAYMLVPDVETARDLYGQVSMEIKPIDSLGSWGAPCKMMERVAKDITFTVGNGAHLANLTVPRRAFSLGEYPGKPGICQGLYLSPPSPAREPLEGRPAWVFGSPLLKSYYTVWNGVDMTMGFAKPSWGHCGRRS</sequence>
<dbReference type="AlphaFoldDB" id="A0AAE0NNM6"/>
<accession>A0AAE0NNM6</accession>
<dbReference type="GO" id="GO:0006508">
    <property type="term" value="P:proteolysis"/>
    <property type="evidence" value="ECO:0007669"/>
    <property type="project" value="UniProtKB-KW"/>
</dbReference>
<dbReference type="PROSITE" id="PS51767">
    <property type="entry name" value="PEPTIDASE_A1"/>
    <property type="match status" value="1"/>
</dbReference>
<name>A0AAE0NNM6_9PEZI</name>
<dbReference type="Gene3D" id="2.40.70.10">
    <property type="entry name" value="Acid Proteases"/>
    <property type="match status" value="2"/>
</dbReference>
<gene>
    <name evidence="7" type="ORF">B0H63DRAFT_172638</name>
</gene>
<dbReference type="SUPFAM" id="SSF50630">
    <property type="entry name" value="Acid proteases"/>
    <property type="match status" value="1"/>
</dbReference>
<dbReference type="GO" id="GO:0004190">
    <property type="term" value="F:aspartic-type endopeptidase activity"/>
    <property type="evidence" value="ECO:0007669"/>
    <property type="project" value="UniProtKB-KW"/>
</dbReference>
<evidence type="ECO:0000256" key="2">
    <source>
        <dbReference type="ARBA" id="ARBA00022750"/>
    </source>
</evidence>
<dbReference type="InterPro" id="IPR021109">
    <property type="entry name" value="Peptidase_aspartic_dom_sf"/>
</dbReference>
<dbReference type="Proteomes" id="UP001285441">
    <property type="component" value="Unassembled WGS sequence"/>
</dbReference>
<evidence type="ECO:0000313" key="8">
    <source>
        <dbReference type="Proteomes" id="UP001285441"/>
    </source>
</evidence>
<reference evidence="7" key="1">
    <citation type="journal article" date="2023" name="Mol. Phylogenet. Evol.">
        <title>Genome-scale phylogeny and comparative genomics of the fungal order Sordariales.</title>
        <authorList>
            <person name="Hensen N."/>
            <person name="Bonometti L."/>
            <person name="Westerberg I."/>
            <person name="Brannstrom I.O."/>
            <person name="Guillou S."/>
            <person name="Cros-Aarteil S."/>
            <person name="Calhoun S."/>
            <person name="Haridas S."/>
            <person name="Kuo A."/>
            <person name="Mondo S."/>
            <person name="Pangilinan J."/>
            <person name="Riley R."/>
            <person name="LaButti K."/>
            <person name="Andreopoulos B."/>
            <person name="Lipzen A."/>
            <person name="Chen C."/>
            <person name="Yan M."/>
            <person name="Daum C."/>
            <person name="Ng V."/>
            <person name="Clum A."/>
            <person name="Steindorff A."/>
            <person name="Ohm R.A."/>
            <person name="Martin F."/>
            <person name="Silar P."/>
            <person name="Natvig D.O."/>
            <person name="Lalanne C."/>
            <person name="Gautier V."/>
            <person name="Ament-Velasquez S.L."/>
            <person name="Kruys A."/>
            <person name="Hutchinson M.I."/>
            <person name="Powell A.J."/>
            <person name="Barry K."/>
            <person name="Miller A.N."/>
            <person name="Grigoriev I.V."/>
            <person name="Debuchy R."/>
            <person name="Gladieux P."/>
            <person name="Hiltunen Thoren M."/>
            <person name="Johannesson H."/>
        </authorList>
    </citation>
    <scope>NUCLEOTIDE SEQUENCE</scope>
    <source>
        <strain evidence="7">CBS 232.78</strain>
    </source>
</reference>
<comment type="similarity">
    <text evidence="1 4">Belongs to the peptidase A1 family.</text>
</comment>
<feature type="chain" id="PRO_5042000094" evidence="5">
    <location>
        <begin position="24"/>
        <end position="414"/>
    </location>
</feature>
<evidence type="ECO:0000256" key="4">
    <source>
        <dbReference type="RuleBase" id="RU000454"/>
    </source>
</evidence>
<dbReference type="EMBL" id="JAULSW010000004">
    <property type="protein sequence ID" value="KAK3384872.1"/>
    <property type="molecule type" value="Genomic_DNA"/>
</dbReference>
<keyword evidence="5" id="KW-0732">Signal</keyword>
<feature type="active site" evidence="3">
    <location>
        <position position="72"/>
    </location>
</feature>
<dbReference type="InterPro" id="IPR033121">
    <property type="entry name" value="PEPTIDASE_A1"/>
</dbReference>